<keyword evidence="3" id="KW-1185">Reference proteome</keyword>
<proteinExistence type="predicted"/>
<feature type="transmembrane region" description="Helical" evidence="1">
    <location>
        <begin position="60"/>
        <end position="82"/>
    </location>
</feature>
<reference evidence="2" key="1">
    <citation type="journal article" date="2023" name="Mol. Plant Microbe Interact.">
        <title>Elucidating the Obligate Nature and Biological Capacity of an Invasive Fungal Corn Pathogen.</title>
        <authorList>
            <person name="MacCready J.S."/>
            <person name="Roggenkamp E.M."/>
            <person name="Gdanetz K."/>
            <person name="Chilvers M.I."/>
        </authorList>
    </citation>
    <scope>NUCLEOTIDE SEQUENCE</scope>
    <source>
        <strain evidence="2">PM02</strain>
    </source>
</reference>
<gene>
    <name evidence="2" type="ORF">P8C59_001237</name>
</gene>
<dbReference type="EMBL" id="JAQQPM010000001">
    <property type="protein sequence ID" value="KAK2067499.1"/>
    <property type="molecule type" value="Genomic_DNA"/>
</dbReference>
<sequence>MASGKKRIAAGVAEAEQATADMACTAVSKLPDLSLSLPRASDRSDRGDREYRNRESQLPAILRLPLVIILSFALSSLGEALLNHLTNVWRLLELALGWFGNFDSYDLAALAVLSRGPGLYLLNTFYGVDTVTVATRLSIEVLSNFVPFLLLRPVSSAHLASPSVFNREIVTDRILAGATVLLAGLIYHVTLFVALKWFLADTLVLYFDGIETVQPANEATVYGTLPMAALSVLFGLAARTFIFTPFATQAPTEADAEIVQFDPVRATMFETLWWNLWGYTASTKVAITRSAVVSLLTGLGTFVQCVLTIRGVGAYGAATYSAAWSLAALTTGSVLRWVGDV</sequence>
<keyword evidence="1" id="KW-0472">Membrane</keyword>
<keyword evidence="1" id="KW-0812">Transmembrane</keyword>
<evidence type="ECO:0000256" key="1">
    <source>
        <dbReference type="SAM" id="Phobius"/>
    </source>
</evidence>
<name>A0AAD9M7L4_9PEZI</name>
<dbReference type="Proteomes" id="UP001217918">
    <property type="component" value="Unassembled WGS sequence"/>
</dbReference>
<dbReference type="AlphaFoldDB" id="A0AAD9M7L4"/>
<evidence type="ECO:0000313" key="3">
    <source>
        <dbReference type="Proteomes" id="UP001217918"/>
    </source>
</evidence>
<keyword evidence="1" id="KW-1133">Transmembrane helix</keyword>
<protein>
    <submittedName>
        <fullName evidence="2">Uncharacterized protein</fullName>
    </submittedName>
</protein>
<comment type="caution">
    <text evidence="2">The sequence shown here is derived from an EMBL/GenBank/DDBJ whole genome shotgun (WGS) entry which is preliminary data.</text>
</comment>
<accession>A0AAD9M7L4</accession>
<organism evidence="2 3">
    <name type="scientific">Phyllachora maydis</name>
    <dbReference type="NCBI Taxonomy" id="1825666"/>
    <lineage>
        <taxon>Eukaryota</taxon>
        <taxon>Fungi</taxon>
        <taxon>Dikarya</taxon>
        <taxon>Ascomycota</taxon>
        <taxon>Pezizomycotina</taxon>
        <taxon>Sordariomycetes</taxon>
        <taxon>Sordariomycetidae</taxon>
        <taxon>Phyllachorales</taxon>
        <taxon>Phyllachoraceae</taxon>
        <taxon>Phyllachora</taxon>
    </lineage>
</organism>
<feature type="transmembrane region" description="Helical" evidence="1">
    <location>
        <begin position="219"/>
        <end position="238"/>
    </location>
</feature>
<evidence type="ECO:0000313" key="2">
    <source>
        <dbReference type="EMBL" id="KAK2067499.1"/>
    </source>
</evidence>
<feature type="transmembrane region" description="Helical" evidence="1">
    <location>
        <begin position="174"/>
        <end position="199"/>
    </location>
</feature>